<keyword evidence="2" id="KW-0548">Nucleotidyltransferase</keyword>
<dbReference type="AlphaFoldDB" id="A0A5A7UKV0"/>
<accession>A0A5A7UKV0</accession>
<evidence type="ECO:0000313" key="4">
    <source>
        <dbReference type="Proteomes" id="UP000321393"/>
    </source>
</evidence>
<dbReference type="EMBL" id="SSTD01010321">
    <property type="protein sequence ID" value="TYK12083.1"/>
    <property type="molecule type" value="Genomic_DNA"/>
</dbReference>
<gene>
    <name evidence="3" type="ORF">E5676_scaffold106G00080</name>
    <name evidence="2" type="ORF">E6C27_scaffold288G00080</name>
</gene>
<name>A0A5A7UKV0_CUCMM</name>
<dbReference type="OrthoDB" id="1166717at2759"/>
<proteinExistence type="predicted"/>
<keyword evidence="2" id="KW-0695">RNA-directed DNA polymerase</keyword>
<evidence type="ECO:0000313" key="5">
    <source>
        <dbReference type="Proteomes" id="UP000321947"/>
    </source>
</evidence>
<evidence type="ECO:0000313" key="2">
    <source>
        <dbReference type="EMBL" id="KAA0056513.1"/>
    </source>
</evidence>
<feature type="domain" description="Retroviral polymerase SH3-like" evidence="1">
    <location>
        <begin position="76"/>
        <end position="134"/>
    </location>
</feature>
<evidence type="ECO:0000259" key="1">
    <source>
        <dbReference type="Pfam" id="PF25597"/>
    </source>
</evidence>
<sequence>MVVSLKTTFLTSSYPLKELFTKVPMLTPFNKMGLPNEKIVTFWKLPIPLCCQLLSLPISRVMPFSLSLISLTVFRCTAYVHSHGPNQTKFTPRAQAYVFVGHPLHQRGYKCFHPSSRKYFVTMDVTFIEDCPFFPVSLLQRESVSEESNYMFPLESTCPTVVTLPKPSSHNTVLPTNQVP</sequence>
<evidence type="ECO:0000313" key="3">
    <source>
        <dbReference type="EMBL" id="TYK12083.1"/>
    </source>
</evidence>
<organism evidence="2 4">
    <name type="scientific">Cucumis melo var. makuwa</name>
    <name type="common">Oriental melon</name>
    <dbReference type="NCBI Taxonomy" id="1194695"/>
    <lineage>
        <taxon>Eukaryota</taxon>
        <taxon>Viridiplantae</taxon>
        <taxon>Streptophyta</taxon>
        <taxon>Embryophyta</taxon>
        <taxon>Tracheophyta</taxon>
        <taxon>Spermatophyta</taxon>
        <taxon>Magnoliopsida</taxon>
        <taxon>eudicotyledons</taxon>
        <taxon>Gunneridae</taxon>
        <taxon>Pentapetalae</taxon>
        <taxon>rosids</taxon>
        <taxon>fabids</taxon>
        <taxon>Cucurbitales</taxon>
        <taxon>Cucurbitaceae</taxon>
        <taxon>Benincaseae</taxon>
        <taxon>Cucumis</taxon>
    </lineage>
</organism>
<dbReference type="EMBL" id="SSTE01007373">
    <property type="protein sequence ID" value="KAA0056513.1"/>
    <property type="molecule type" value="Genomic_DNA"/>
</dbReference>
<dbReference type="GO" id="GO:0003964">
    <property type="term" value="F:RNA-directed DNA polymerase activity"/>
    <property type="evidence" value="ECO:0007669"/>
    <property type="project" value="UniProtKB-KW"/>
</dbReference>
<keyword evidence="2" id="KW-0808">Transferase</keyword>
<dbReference type="Proteomes" id="UP000321393">
    <property type="component" value="Unassembled WGS sequence"/>
</dbReference>
<comment type="caution">
    <text evidence="2">The sequence shown here is derived from an EMBL/GenBank/DDBJ whole genome shotgun (WGS) entry which is preliminary data.</text>
</comment>
<dbReference type="Pfam" id="PF25597">
    <property type="entry name" value="SH3_retrovirus"/>
    <property type="match status" value="1"/>
</dbReference>
<reference evidence="4 5" key="1">
    <citation type="submission" date="2019-08" db="EMBL/GenBank/DDBJ databases">
        <title>Draft genome sequences of two oriental melons (Cucumis melo L. var makuwa).</title>
        <authorList>
            <person name="Kwon S.-Y."/>
        </authorList>
    </citation>
    <scope>NUCLEOTIDE SEQUENCE [LARGE SCALE GENOMIC DNA]</scope>
    <source>
        <strain evidence="5">cv. Chang Bougi</strain>
        <strain evidence="4">cv. SW 3</strain>
        <tissue evidence="2">Leaf</tissue>
    </source>
</reference>
<dbReference type="Proteomes" id="UP000321947">
    <property type="component" value="Unassembled WGS sequence"/>
</dbReference>
<protein>
    <submittedName>
        <fullName evidence="2">Reverse transcriptase</fullName>
    </submittedName>
</protein>
<dbReference type="InterPro" id="IPR057670">
    <property type="entry name" value="SH3_retrovirus"/>
</dbReference>